<evidence type="ECO:0000256" key="1">
    <source>
        <dbReference type="PROSITE-ProRule" id="PRU00339"/>
    </source>
</evidence>
<name>A0AAW1XM64_RUBAR</name>
<evidence type="ECO:0000256" key="2">
    <source>
        <dbReference type="SAM" id="MobiDB-lite"/>
    </source>
</evidence>
<feature type="repeat" description="TPR" evidence="1">
    <location>
        <begin position="209"/>
        <end position="242"/>
    </location>
</feature>
<feature type="repeat" description="TPR" evidence="1">
    <location>
        <begin position="400"/>
        <end position="433"/>
    </location>
</feature>
<accession>A0AAW1XM64</accession>
<dbReference type="PROSITE" id="PS50005">
    <property type="entry name" value="TPR"/>
    <property type="match status" value="2"/>
</dbReference>
<proteinExistence type="predicted"/>
<protein>
    <submittedName>
        <fullName evidence="3">Uncharacterized protein</fullName>
    </submittedName>
</protein>
<dbReference type="EMBL" id="JBEDUW010000003">
    <property type="protein sequence ID" value="KAK9937872.1"/>
    <property type="molecule type" value="Genomic_DNA"/>
</dbReference>
<dbReference type="InterPro" id="IPR011990">
    <property type="entry name" value="TPR-like_helical_dom_sf"/>
</dbReference>
<comment type="caution">
    <text evidence="3">The sequence shown here is derived from an EMBL/GenBank/DDBJ whole genome shotgun (WGS) entry which is preliminary data.</text>
</comment>
<gene>
    <name evidence="3" type="ORF">M0R45_014639</name>
</gene>
<dbReference type="Pfam" id="PF13181">
    <property type="entry name" value="TPR_8"/>
    <property type="match status" value="1"/>
</dbReference>
<dbReference type="InterPro" id="IPR019734">
    <property type="entry name" value="TPR_rpt"/>
</dbReference>
<reference evidence="3 4" key="1">
    <citation type="journal article" date="2023" name="G3 (Bethesda)">
        <title>A chromosome-length genome assembly and annotation of blackberry (Rubus argutus, cv. 'Hillquist').</title>
        <authorList>
            <person name="Bruna T."/>
            <person name="Aryal R."/>
            <person name="Dudchenko O."/>
            <person name="Sargent D.J."/>
            <person name="Mead D."/>
            <person name="Buti M."/>
            <person name="Cavallini A."/>
            <person name="Hytonen T."/>
            <person name="Andres J."/>
            <person name="Pham M."/>
            <person name="Weisz D."/>
            <person name="Mascagni F."/>
            <person name="Usai G."/>
            <person name="Natali L."/>
            <person name="Bassil N."/>
            <person name="Fernandez G.E."/>
            <person name="Lomsadze A."/>
            <person name="Armour M."/>
            <person name="Olukolu B."/>
            <person name="Poorten T."/>
            <person name="Britton C."/>
            <person name="Davik J."/>
            <person name="Ashrafi H."/>
            <person name="Aiden E.L."/>
            <person name="Borodovsky M."/>
            <person name="Worthington M."/>
        </authorList>
    </citation>
    <scope>NUCLEOTIDE SEQUENCE [LARGE SCALE GENOMIC DNA]</scope>
    <source>
        <strain evidence="3">PI 553951</strain>
    </source>
</reference>
<dbReference type="PANTHER" id="PTHR46050:SF3">
    <property type="entry name" value="TPR REPEAT-CONTAINING THIOREDOXIN TTL1"/>
    <property type="match status" value="1"/>
</dbReference>
<organism evidence="3 4">
    <name type="scientific">Rubus argutus</name>
    <name type="common">Southern blackberry</name>
    <dbReference type="NCBI Taxonomy" id="59490"/>
    <lineage>
        <taxon>Eukaryota</taxon>
        <taxon>Viridiplantae</taxon>
        <taxon>Streptophyta</taxon>
        <taxon>Embryophyta</taxon>
        <taxon>Tracheophyta</taxon>
        <taxon>Spermatophyta</taxon>
        <taxon>Magnoliopsida</taxon>
        <taxon>eudicotyledons</taxon>
        <taxon>Gunneridae</taxon>
        <taxon>Pentapetalae</taxon>
        <taxon>rosids</taxon>
        <taxon>fabids</taxon>
        <taxon>Rosales</taxon>
        <taxon>Rosaceae</taxon>
        <taxon>Rosoideae</taxon>
        <taxon>Rosoideae incertae sedis</taxon>
        <taxon>Rubus</taxon>
    </lineage>
</organism>
<feature type="compositionally biased region" description="Low complexity" evidence="2">
    <location>
        <begin position="88"/>
        <end position="98"/>
    </location>
</feature>
<evidence type="ECO:0000313" key="3">
    <source>
        <dbReference type="EMBL" id="KAK9937872.1"/>
    </source>
</evidence>
<keyword evidence="4" id="KW-1185">Reference proteome</keyword>
<sequence length="506" mass="54379">MSHSGKPISEPGVDSLSDRLRDSLSCQANKPDFRELDLGSPVSPLRTRQSGGLATATSSSSSSSGSVSGRNGPNPAAKRSGSGPNNHSGELSGSSESSPTAGNPEFQTGSYEIQFRLRPPVNLLGSELRELSAIECFAHGNICPSGKILKAGMVPNRSSRNDVLGSGTGYYGHGSIMRGGAAAKSVGTEAVNSRTSGGDLKRVMGNMDPEEVKRAGNEQYRRGNFAEALSLYDRAISLSPANAAYRSNRAAALTGLVRLGEAVRECEEAVKLDPNYGRAHHRLGSLFLRLGQVENARRHLCFPGLQPDASELRKLEVVEKHLKKCTDARRVGDWKSVLREAESAIAAGADFSPQLSMCRAEAHLKLHQIDDAESVLSNIPKLDAHNNSSQSKFFGMLSEAYTYFVLGQIEMAFGRFENAVTAAEKAGKIDPRNLEVASLLQNVRMVSRLVGLSLGCGSIPLKDCNQALYIKPNYTKALLRRAASNSKLERWVDAVRDYEGLEEGAS</sequence>
<dbReference type="Proteomes" id="UP001457282">
    <property type="component" value="Unassembled WGS sequence"/>
</dbReference>
<feature type="compositionally biased region" description="Low complexity" evidence="2">
    <location>
        <begin position="50"/>
        <end position="69"/>
    </location>
</feature>
<dbReference type="Gene3D" id="1.25.40.10">
    <property type="entry name" value="Tetratricopeptide repeat domain"/>
    <property type="match status" value="1"/>
</dbReference>
<dbReference type="SMART" id="SM00028">
    <property type="entry name" value="TPR"/>
    <property type="match status" value="4"/>
</dbReference>
<dbReference type="Pfam" id="PF13432">
    <property type="entry name" value="TPR_16"/>
    <property type="match status" value="1"/>
</dbReference>
<dbReference type="InterPro" id="IPR044534">
    <property type="entry name" value="TTL1-4"/>
</dbReference>
<dbReference type="AlphaFoldDB" id="A0AAW1XM64"/>
<dbReference type="GO" id="GO:0005737">
    <property type="term" value="C:cytoplasm"/>
    <property type="evidence" value="ECO:0007669"/>
    <property type="project" value="TreeGrafter"/>
</dbReference>
<keyword evidence="1" id="KW-0802">TPR repeat</keyword>
<feature type="region of interest" description="Disordered" evidence="2">
    <location>
        <begin position="1"/>
        <end position="107"/>
    </location>
</feature>
<dbReference type="PANTHER" id="PTHR46050">
    <property type="entry name" value="TPR REPEAT-CONTAINING THIOREDOXIN"/>
    <property type="match status" value="1"/>
</dbReference>
<evidence type="ECO:0000313" key="4">
    <source>
        <dbReference type="Proteomes" id="UP001457282"/>
    </source>
</evidence>
<dbReference type="SUPFAM" id="SSF48452">
    <property type="entry name" value="TPR-like"/>
    <property type="match status" value="2"/>
</dbReference>